<keyword evidence="2" id="KW-0547">Nucleotide-binding</keyword>
<dbReference type="InterPro" id="IPR003593">
    <property type="entry name" value="AAA+_ATPase"/>
</dbReference>
<organism evidence="5">
    <name type="scientific">hydrothermal vent metagenome</name>
    <dbReference type="NCBI Taxonomy" id="652676"/>
    <lineage>
        <taxon>unclassified sequences</taxon>
        <taxon>metagenomes</taxon>
        <taxon>ecological metagenomes</taxon>
    </lineage>
</organism>
<dbReference type="Gene3D" id="3.40.50.300">
    <property type="entry name" value="P-loop containing nucleotide triphosphate hydrolases"/>
    <property type="match status" value="1"/>
</dbReference>
<feature type="domain" description="MCM C-terminal AAA(+) ATPase" evidence="4">
    <location>
        <begin position="289"/>
        <end position="384"/>
    </location>
</feature>
<protein>
    <submittedName>
        <fullName evidence="5">AAA+ ATPase superfamily protein YifB/ComM, associated with DNA recombination</fullName>
    </submittedName>
</protein>
<dbReference type="SUPFAM" id="SSF52540">
    <property type="entry name" value="P-loop containing nucleoside triphosphate hydrolases"/>
    <property type="match status" value="1"/>
</dbReference>
<keyword evidence="3" id="KW-0067">ATP-binding</keyword>
<dbReference type="Pfam" id="PF13541">
    <property type="entry name" value="ChlI"/>
    <property type="match status" value="1"/>
</dbReference>
<dbReference type="NCBIfam" id="NF007365">
    <property type="entry name" value="PRK09862.1"/>
    <property type="match status" value="1"/>
</dbReference>
<dbReference type="GO" id="GO:0003677">
    <property type="term" value="F:DNA binding"/>
    <property type="evidence" value="ECO:0007669"/>
    <property type="project" value="InterPro"/>
</dbReference>
<evidence type="ECO:0000259" key="4">
    <source>
        <dbReference type="PROSITE" id="PS50051"/>
    </source>
</evidence>
<dbReference type="InterPro" id="IPR000523">
    <property type="entry name" value="Mg_chelatse_chII-like_cat_dom"/>
</dbReference>
<dbReference type="EMBL" id="UOFU01000222">
    <property type="protein sequence ID" value="VAX01238.1"/>
    <property type="molecule type" value="Genomic_DNA"/>
</dbReference>
<dbReference type="SUPFAM" id="SSF54211">
    <property type="entry name" value="Ribosomal protein S5 domain 2-like"/>
    <property type="match status" value="1"/>
</dbReference>
<dbReference type="Pfam" id="PF01078">
    <property type="entry name" value="Mg_chelatase"/>
    <property type="match status" value="1"/>
</dbReference>
<reference evidence="5" key="1">
    <citation type="submission" date="2018-06" db="EMBL/GenBank/DDBJ databases">
        <authorList>
            <person name="Zhirakovskaya E."/>
        </authorList>
    </citation>
    <scope>NUCLEOTIDE SEQUENCE</scope>
</reference>
<dbReference type="AlphaFoldDB" id="A0A3B1APD1"/>
<feature type="non-terminal residue" evidence="5">
    <location>
        <position position="464"/>
    </location>
</feature>
<sequence length="464" mass="49651">MSLAIIYSRALVGIDAPLVTVEAHLSNGLPSLSIVGLPEAAVKESKDRVRGALLTAGFEFPARRITINLAPADLPKEGGRFDLPIALGILAASGQIAGSNLARYEFLGELALSGELRPVRGVLPVAIQVREAGRTLLVPMANSAEAGLVEDIEVLVADHLLDVCAHFNSTRPLEAAQHNDSLEIPVTQDDLADVRGQQHAKRALEVAAAGGHSLLMCGPPGTGKTLLASCLPGILPLMSEAEALEAAAVASISNQPFDAARWRQRAFRHPHHTSSGVALVGGGSTPRPGEISLAHHGVLFLDELPEFDRHVLEVLREPLESGRISISRAARQAEFPARFQLVAAMNPCPCGYYGHPNGRCHCTTEQVNRYRARISGPLLDRIDMQIEVPPVARELLRGEADSAAEDSASVRERVIAARERQMQRAGTANATLNHRKVNTHCRLSDADAALLEQAIERLGLSTRA</sequence>
<accession>A0A3B1APD1</accession>
<dbReference type="InterPro" id="IPR004482">
    <property type="entry name" value="Mg_chelat-rel"/>
</dbReference>
<dbReference type="PANTHER" id="PTHR32039">
    <property type="entry name" value="MAGNESIUM-CHELATASE SUBUNIT CHLI"/>
    <property type="match status" value="1"/>
</dbReference>
<evidence type="ECO:0000256" key="2">
    <source>
        <dbReference type="ARBA" id="ARBA00022741"/>
    </source>
</evidence>
<dbReference type="InterPro" id="IPR025158">
    <property type="entry name" value="Mg_chelat-rel_C"/>
</dbReference>
<dbReference type="SMART" id="SM00382">
    <property type="entry name" value="AAA"/>
    <property type="match status" value="1"/>
</dbReference>
<comment type="similarity">
    <text evidence="1">Belongs to the Mg-chelatase subunits D/I family. ComM subfamily.</text>
</comment>
<dbReference type="InterPro" id="IPR014721">
    <property type="entry name" value="Ribsml_uS5_D2-typ_fold_subgr"/>
</dbReference>
<dbReference type="Gene3D" id="3.30.230.10">
    <property type="match status" value="1"/>
</dbReference>
<dbReference type="InterPro" id="IPR045006">
    <property type="entry name" value="CHLI-like"/>
</dbReference>
<dbReference type="PROSITE" id="PS50051">
    <property type="entry name" value="MCM_2"/>
    <property type="match status" value="1"/>
</dbReference>
<dbReference type="PRINTS" id="PR01657">
    <property type="entry name" value="MCMFAMILY"/>
</dbReference>
<dbReference type="NCBIfam" id="TIGR00368">
    <property type="entry name" value="YifB family Mg chelatase-like AAA ATPase"/>
    <property type="match status" value="1"/>
</dbReference>
<dbReference type="PANTHER" id="PTHR32039:SF7">
    <property type="entry name" value="COMPETENCE PROTEIN COMM"/>
    <property type="match status" value="1"/>
</dbReference>
<dbReference type="Pfam" id="PF13335">
    <property type="entry name" value="Mg_chelatase_C"/>
    <property type="match status" value="1"/>
</dbReference>
<evidence type="ECO:0000256" key="3">
    <source>
        <dbReference type="ARBA" id="ARBA00022840"/>
    </source>
</evidence>
<evidence type="ECO:0000313" key="5">
    <source>
        <dbReference type="EMBL" id="VAX01238.1"/>
    </source>
</evidence>
<proteinExistence type="inferred from homology"/>
<evidence type="ECO:0000256" key="1">
    <source>
        <dbReference type="ARBA" id="ARBA00006354"/>
    </source>
</evidence>
<dbReference type="GO" id="GO:0005524">
    <property type="term" value="F:ATP binding"/>
    <property type="evidence" value="ECO:0007669"/>
    <property type="project" value="UniProtKB-KW"/>
</dbReference>
<dbReference type="InterPro" id="IPR027417">
    <property type="entry name" value="P-loop_NTPase"/>
</dbReference>
<dbReference type="InterPro" id="IPR020568">
    <property type="entry name" value="Ribosomal_Su5_D2-typ_SF"/>
</dbReference>
<gene>
    <name evidence="5" type="ORF">MNBD_GAMMA20-2545</name>
</gene>
<dbReference type="InterPro" id="IPR001208">
    <property type="entry name" value="MCM_dom"/>
</dbReference>
<name>A0A3B1APD1_9ZZZZ</name>